<dbReference type="EMBL" id="SPAZ01000181">
    <property type="protein sequence ID" value="TQE31438.1"/>
    <property type="molecule type" value="Genomic_DNA"/>
</dbReference>
<dbReference type="RefSeq" id="WP_141583387.1">
    <property type="nucleotide sequence ID" value="NZ_SPAZ01000181.1"/>
</dbReference>
<name>A0AAE8W0A3_9ACTN</name>
<sequence>MKHIGAVQAVVTAADEFDREPTFAELDAIAVETPLIEAEVELLDVQISLLDRPVTALDGRRLRRARRKVLAARRDLTNQAVAGTDVAA</sequence>
<evidence type="ECO:0000313" key="1">
    <source>
        <dbReference type="EMBL" id="TQE31438.1"/>
    </source>
</evidence>
<dbReference type="AlphaFoldDB" id="A0AAE8W0A3"/>
<protein>
    <submittedName>
        <fullName evidence="1">Uncharacterized protein</fullName>
    </submittedName>
</protein>
<organism evidence="1 2">
    <name type="scientific">Streptomyces ipomoeae</name>
    <dbReference type="NCBI Taxonomy" id="103232"/>
    <lineage>
        <taxon>Bacteria</taxon>
        <taxon>Bacillati</taxon>
        <taxon>Actinomycetota</taxon>
        <taxon>Actinomycetes</taxon>
        <taxon>Kitasatosporales</taxon>
        <taxon>Streptomycetaceae</taxon>
        <taxon>Streptomyces</taxon>
    </lineage>
</organism>
<dbReference type="Pfam" id="PF19801">
    <property type="entry name" value="DUF6284"/>
    <property type="match status" value="1"/>
</dbReference>
<evidence type="ECO:0000313" key="2">
    <source>
        <dbReference type="Proteomes" id="UP000318720"/>
    </source>
</evidence>
<comment type="caution">
    <text evidence="1">The sequence shown here is derived from an EMBL/GenBank/DDBJ whole genome shotgun (WGS) entry which is preliminary data.</text>
</comment>
<dbReference type="Proteomes" id="UP000318720">
    <property type="component" value="Unassembled WGS sequence"/>
</dbReference>
<dbReference type="InterPro" id="IPR046251">
    <property type="entry name" value="DUF6284"/>
</dbReference>
<reference evidence="1 2" key="1">
    <citation type="submission" date="2019-03" db="EMBL/GenBank/DDBJ databases">
        <title>Comparative genomic analyses of the sweetpotato soil rot pathogen, Streptomyces ipomoeae.</title>
        <authorList>
            <person name="Ruschel Soares N."/>
            <person name="Badger J.H."/>
            <person name="Huguet-Tapia J.C."/>
            <person name="Clark C.A."/>
            <person name="Pettis G.S."/>
        </authorList>
    </citation>
    <scope>NUCLEOTIDE SEQUENCE [LARGE SCALE GENOMIC DNA]</scope>
    <source>
        <strain evidence="1 2">88-35</strain>
    </source>
</reference>
<proteinExistence type="predicted"/>
<gene>
    <name evidence="1" type="ORF">Sipo8835_22350</name>
</gene>
<accession>A0AAE8W0A3</accession>